<dbReference type="EMBL" id="VLKX01000012">
    <property type="protein sequence ID" value="TWI45623.1"/>
    <property type="molecule type" value="Genomic_DNA"/>
</dbReference>
<gene>
    <name evidence="1" type="ORF">DFR66_11282</name>
    <name evidence="2" type="ORF">IQ02_02299</name>
</gene>
<dbReference type="OrthoDB" id="1429333at2"/>
<dbReference type="InterPro" id="IPR005901">
    <property type="entry name" value="GLPGLI"/>
</dbReference>
<evidence type="ECO:0000313" key="4">
    <source>
        <dbReference type="Proteomes" id="UP000321392"/>
    </source>
</evidence>
<protein>
    <submittedName>
        <fullName evidence="2">GLPGLI family protein</fullName>
    </submittedName>
</protein>
<dbReference type="Proteomes" id="UP000254518">
    <property type="component" value="Unassembled WGS sequence"/>
</dbReference>
<dbReference type="EMBL" id="QQBA01000012">
    <property type="protein sequence ID" value="RDI52237.1"/>
    <property type="molecule type" value="Genomic_DNA"/>
</dbReference>
<dbReference type="NCBIfam" id="TIGR01200">
    <property type="entry name" value="GLPGLI"/>
    <property type="match status" value="1"/>
</dbReference>
<reference evidence="1 3" key="2">
    <citation type="submission" date="2018-07" db="EMBL/GenBank/DDBJ databases">
        <title>Genomic Encyclopedia of Type Strains, Phase IV (KMG-IV): sequencing the most valuable type-strain genomes for metagenomic binning, comparative biology and taxonomic classification.</title>
        <authorList>
            <person name="Goeker M."/>
        </authorList>
    </citation>
    <scope>NUCLEOTIDE SEQUENCE [LARGE SCALE GENOMIC DNA]</scope>
    <source>
        <strain evidence="1 3">DSM 19728</strain>
    </source>
</reference>
<dbReference type="Pfam" id="PF09697">
    <property type="entry name" value="Porph_ging"/>
    <property type="match status" value="1"/>
</dbReference>
<comment type="caution">
    <text evidence="2">The sequence shown here is derived from an EMBL/GenBank/DDBJ whole genome shotgun (WGS) entry which is preliminary data.</text>
</comment>
<accession>A0A562PMR2</accession>
<reference evidence="2" key="3">
    <citation type="submission" date="2019-07" db="EMBL/GenBank/DDBJ databases">
        <authorList>
            <person name="Whitman W."/>
            <person name="Huntemann M."/>
            <person name="Clum A."/>
            <person name="Pillay M."/>
            <person name="Palaniappan K."/>
            <person name="Varghese N."/>
            <person name="Mikhailova N."/>
            <person name="Stamatis D."/>
            <person name="Reddy T."/>
            <person name="Daum C."/>
            <person name="Shapiro N."/>
            <person name="Ivanova N."/>
            <person name="Kyrpides N."/>
            <person name="Woyke T."/>
        </authorList>
    </citation>
    <scope>NUCLEOTIDE SEQUENCE</scope>
    <source>
        <strain evidence="2">CGMCC 1.5380</strain>
    </source>
</reference>
<name>A0A562PMR2_9FLAO</name>
<sequence>MNKIIVILILYAAVGYSQGKNVTVAYGLIIEKEAGLFDNNAVLKNMLEKSILESKKLTFQLIITENGSKFYSEANLENDSAPGLKGFIYGMAHYAGTVYTLKEKLLFQKDLLGKNIYTQEDLKDNWLLTNETKLIDNYLCYKATNIYTVINGSKIFSHPVIAWYCPKLPFPHGPVGYGNLPGLILELRVRNTVYGAKNIKLDSDSNFDIKAFEKIKILNQKQLEEAYDKLNGFIE</sequence>
<dbReference type="RefSeq" id="WP_114754902.1">
    <property type="nucleotide sequence ID" value="NZ_QQBA01000012.1"/>
</dbReference>
<proteinExistence type="predicted"/>
<dbReference type="AlphaFoldDB" id="A0A562PMR2"/>
<dbReference type="Proteomes" id="UP000321392">
    <property type="component" value="Unassembled WGS sequence"/>
</dbReference>
<evidence type="ECO:0000313" key="3">
    <source>
        <dbReference type="Proteomes" id="UP000254518"/>
    </source>
</evidence>
<evidence type="ECO:0000313" key="1">
    <source>
        <dbReference type="EMBL" id="RDI52237.1"/>
    </source>
</evidence>
<organism evidence="2 4">
    <name type="scientific">Flavobacterium glaciei</name>
    <dbReference type="NCBI Taxonomy" id="386300"/>
    <lineage>
        <taxon>Bacteria</taxon>
        <taxon>Pseudomonadati</taxon>
        <taxon>Bacteroidota</taxon>
        <taxon>Flavobacteriia</taxon>
        <taxon>Flavobacteriales</taxon>
        <taxon>Flavobacteriaceae</taxon>
        <taxon>Flavobacterium</taxon>
    </lineage>
</organism>
<keyword evidence="3" id="KW-1185">Reference proteome</keyword>
<evidence type="ECO:0000313" key="2">
    <source>
        <dbReference type="EMBL" id="TWI45623.1"/>
    </source>
</evidence>
<reference evidence="2 4" key="1">
    <citation type="journal article" date="2015" name="Stand. Genomic Sci.">
        <title>Genomic Encyclopedia of Bacterial and Archaeal Type Strains, Phase III: the genomes of soil and plant-associated and newly described type strains.</title>
        <authorList>
            <person name="Whitman W.B."/>
            <person name="Woyke T."/>
            <person name="Klenk H.P."/>
            <person name="Zhou Y."/>
            <person name="Lilburn T.G."/>
            <person name="Beck B.J."/>
            <person name="De Vos P."/>
            <person name="Vandamme P."/>
            <person name="Eisen J.A."/>
            <person name="Garrity G."/>
            <person name="Hugenholtz P."/>
            <person name="Kyrpides N.C."/>
        </authorList>
    </citation>
    <scope>NUCLEOTIDE SEQUENCE [LARGE SCALE GENOMIC DNA]</scope>
    <source>
        <strain evidence="2 4">CGMCC 1.5380</strain>
    </source>
</reference>